<dbReference type="PANTHER" id="PTHR43883:SF1">
    <property type="entry name" value="GLUCONOKINASE"/>
    <property type="match status" value="1"/>
</dbReference>
<gene>
    <name evidence="1" type="ORF">HHL15_12270</name>
</gene>
<comment type="caution">
    <text evidence="1">The sequence shown here is derived from an EMBL/GenBank/DDBJ whole genome shotgun (WGS) entry which is preliminary data.</text>
</comment>
<accession>A0A848G7Z0</accession>
<dbReference type="Proteomes" id="UP000580043">
    <property type="component" value="Unassembled WGS sequence"/>
</dbReference>
<proteinExistence type="predicted"/>
<sequence>MSTPLPDWLERFRARLGAEVVETHISWLLLADGFAWKIKKPLSLPFLDYSTPAKRHFNCTEELRLNRVFAPDLYLGLEPVDDSGEWAVKMRRFDEGQRLDHVCERGALSPAHLSGLARVVHAFQRQAPVAGPASPFGEPGEVMGPAMDNFTALLSLAPAASNRLDCLAGWTRNEFARLRDSFAARKAQGRIREGHGDLHLGNLVLLGGQVTPFDCIEFNDSLRWIDVASELAFTWMDLLDRGRPDLAGWLLNEWLSESGDYEAVPVLRFYAVYKAMVRAKVAALSGDPAGLERYLALAEHLTCPPPPRLVITYGLSGSGKTTHSRQLLTADPRAATLCLRSDVERKRLHGLAPLARSDSSPGASIYTPDATRRTFSRLARQTAMILDAGWSLIIDAAFLKRAERDDFHTLAANHGASFAILACTAPFETLAERLEKRRGDASEATVAVLEKQLEWIEPLTPAELQHVLPWPPADAAT</sequence>
<dbReference type="InterPro" id="IPR052732">
    <property type="entry name" value="Cell-binding_unc_protein"/>
</dbReference>
<dbReference type="EMBL" id="JABBGA010000008">
    <property type="protein sequence ID" value="NML26523.1"/>
    <property type="molecule type" value="Genomic_DNA"/>
</dbReference>
<dbReference type="InterPro" id="IPR011009">
    <property type="entry name" value="Kinase-like_dom_sf"/>
</dbReference>
<keyword evidence="2" id="KW-1185">Reference proteome</keyword>
<evidence type="ECO:0000313" key="1">
    <source>
        <dbReference type="EMBL" id="NML26523.1"/>
    </source>
</evidence>
<name>A0A848G7Z0_9RHOO</name>
<organism evidence="1 2">
    <name type="scientific">Zoogloea dura</name>
    <dbReference type="NCBI Taxonomy" id="2728840"/>
    <lineage>
        <taxon>Bacteria</taxon>
        <taxon>Pseudomonadati</taxon>
        <taxon>Pseudomonadota</taxon>
        <taxon>Betaproteobacteria</taxon>
        <taxon>Rhodocyclales</taxon>
        <taxon>Zoogloeaceae</taxon>
        <taxon>Zoogloea</taxon>
    </lineage>
</organism>
<dbReference type="SUPFAM" id="SSF52540">
    <property type="entry name" value="P-loop containing nucleoside triphosphate hydrolases"/>
    <property type="match status" value="1"/>
</dbReference>
<protein>
    <submittedName>
        <fullName evidence="1">AAA family ATPase</fullName>
    </submittedName>
</protein>
<dbReference type="Pfam" id="PF13671">
    <property type="entry name" value="AAA_33"/>
    <property type="match status" value="1"/>
</dbReference>
<dbReference type="PANTHER" id="PTHR43883">
    <property type="entry name" value="SLR0207 PROTEIN"/>
    <property type="match status" value="1"/>
</dbReference>
<dbReference type="RefSeq" id="WP_169146056.1">
    <property type="nucleotide sequence ID" value="NZ_JABBGA010000008.1"/>
</dbReference>
<dbReference type="Gene3D" id="3.40.50.300">
    <property type="entry name" value="P-loop containing nucleotide triphosphate hydrolases"/>
    <property type="match status" value="1"/>
</dbReference>
<evidence type="ECO:0000313" key="2">
    <source>
        <dbReference type="Proteomes" id="UP000580043"/>
    </source>
</evidence>
<dbReference type="AlphaFoldDB" id="A0A848G7Z0"/>
<dbReference type="InterPro" id="IPR027417">
    <property type="entry name" value="P-loop_NTPase"/>
</dbReference>
<reference evidence="1 2" key="1">
    <citation type="submission" date="2020-04" db="EMBL/GenBank/DDBJ databases">
        <title>Zoogloea sp. G-4-1-14 isolated from soil.</title>
        <authorList>
            <person name="Dahal R.H."/>
        </authorList>
    </citation>
    <scope>NUCLEOTIDE SEQUENCE [LARGE SCALE GENOMIC DNA]</scope>
    <source>
        <strain evidence="1 2">G-4-1-14</strain>
    </source>
</reference>
<dbReference type="SUPFAM" id="SSF56112">
    <property type="entry name" value="Protein kinase-like (PK-like)"/>
    <property type="match status" value="1"/>
</dbReference>